<gene>
    <name evidence="2" type="ORF">Q7X28_06210</name>
</gene>
<dbReference type="RefSeq" id="WP_305110696.1">
    <property type="nucleotide sequence ID" value="NZ_BAAAII010000005.1"/>
</dbReference>
<organism evidence="2 3">
    <name type="scientific">Tsukamurella strandjordii</name>
    <dbReference type="NCBI Taxonomy" id="147577"/>
    <lineage>
        <taxon>Bacteria</taxon>
        <taxon>Bacillati</taxon>
        <taxon>Actinomycetota</taxon>
        <taxon>Actinomycetes</taxon>
        <taxon>Mycobacteriales</taxon>
        <taxon>Tsukamurellaceae</taxon>
        <taxon>Tsukamurella</taxon>
    </lineage>
</organism>
<keyword evidence="1" id="KW-0812">Transmembrane</keyword>
<protein>
    <recommendedName>
        <fullName evidence="4">DUF2567 domain-containing protein</fullName>
    </recommendedName>
</protein>
<evidence type="ECO:0008006" key="4">
    <source>
        <dbReference type="Google" id="ProtNLM"/>
    </source>
</evidence>
<accession>A0AA90N8F2</accession>
<keyword evidence="1" id="KW-1133">Transmembrane helix</keyword>
<comment type="caution">
    <text evidence="2">The sequence shown here is derived from an EMBL/GenBank/DDBJ whole genome shotgun (WGS) entry which is preliminary data.</text>
</comment>
<feature type="transmembrane region" description="Helical" evidence="1">
    <location>
        <begin position="154"/>
        <end position="178"/>
    </location>
</feature>
<reference evidence="2" key="1">
    <citation type="submission" date="2023-08" db="EMBL/GenBank/DDBJ databases">
        <title>The draft genome of Tsukamurella strandjordii strain 050030.</title>
        <authorList>
            <person name="Zhao F."/>
            <person name="Feng Y."/>
            <person name="Zong Z."/>
        </authorList>
    </citation>
    <scope>NUCLEOTIDE SEQUENCE</scope>
    <source>
        <strain evidence="2">050030</strain>
    </source>
</reference>
<dbReference type="Proteomes" id="UP001178281">
    <property type="component" value="Unassembled WGS sequence"/>
</dbReference>
<feature type="transmembrane region" description="Helical" evidence="1">
    <location>
        <begin position="12"/>
        <end position="38"/>
    </location>
</feature>
<keyword evidence="3" id="KW-1185">Reference proteome</keyword>
<keyword evidence="1" id="KW-0472">Membrane</keyword>
<evidence type="ECO:0000313" key="3">
    <source>
        <dbReference type="Proteomes" id="UP001178281"/>
    </source>
</evidence>
<dbReference type="EMBL" id="JAUTIX010000002">
    <property type="protein sequence ID" value="MDP0397516.1"/>
    <property type="molecule type" value="Genomic_DNA"/>
</dbReference>
<proteinExistence type="predicted"/>
<dbReference type="AlphaFoldDB" id="A0AA90N8F2"/>
<name>A0AA90N8F2_9ACTN</name>
<evidence type="ECO:0000313" key="2">
    <source>
        <dbReference type="EMBL" id="MDP0397516.1"/>
    </source>
</evidence>
<feature type="transmembrane region" description="Helical" evidence="1">
    <location>
        <begin position="58"/>
        <end position="81"/>
    </location>
</feature>
<sequence>MIPLASAPARPSYVVPAVVSAVLGAAAGLIWGLTVPGIRGVVTNSGDVLVRQGQLDNFFIGTAAFVGISVVGGLLTAAALFRSPRRTPEWVAVTLAAAAFSVAIAAVLGQAVADARFAGPGGAGLDYTSAPTIRLDGANFFEVANHPGGLVGVLASWVVVLVWPAITALWCGLAAAFARRLP</sequence>
<evidence type="ECO:0000256" key="1">
    <source>
        <dbReference type="SAM" id="Phobius"/>
    </source>
</evidence>
<feature type="transmembrane region" description="Helical" evidence="1">
    <location>
        <begin position="90"/>
        <end position="113"/>
    </location>
</feature>